<comment type="subunit">
    <text evidence="2">Single-chain monomer with multiple functions.</text>
</comment>
<dbReference type="Gene3D" id="1.10.150.20">
    <property type="entry name" value="5' to 3' exonuclease, C-terminal subdomain"/>
    <property type="match status" value="1"/>
</dbReference>
<evidence type="ECO:0000313" key="12">
    <source>
        <dbReference type="EMBL" id="EFA28032.1"/>
    </source>
</evidence>
<feature type="non-terminal residue" evidence="12">
    <location>
        <position position="1"/>
    </location>
</feature>
<evidence type="ECO:0000256" key="6">
    <source>
        <dbReference type="ARBA" id="ARBA00022695"/>
    </source>
</evidence>
<dbReference type="EMBL" id="ABFC01000983">
    <property type="protein sequence ID" value="EFA28032.1"/>
    <property type="molecule type" value="Genomic_DNA"/>
</dbReference>
<comment type="similarity">
    <text evidence="1">Belongs to the DNA polymerase type-A family.</text>
</comment>
<organism evidence="12">
    <name type="scientific">Haemophilus influenzae HK1212</name>
    <dbReference type="NCBI Taxonomy" id="456482"/>
    <lineage>
        <taxon>Bacteria</taxon>
        <taxon>Pseudomonadati</taxon>
        <taxon>Pseudomonadota</taxon>
        <taxon>Gammaproteobacteria</taxon>
        <taxon>Pasteurellales</taxon>
        <taxon>Pasteurellaceae</taxon>
        <taxon>Haemophilus</taxon>
    </lineage>
</organism>
<dbReference type="Gene3D" id="3.30.70.370">
    <property type="match status" value="1"/>
</dbReference>
<keyword evidence="6 12" id="KW-0548">Nucleotidyltransferase</keyword>
<feature type="domain" description="DNA-directed DNA polymerase family A palm" evidence="11">
    <location>
        <begin position="1"/>
        <end position="183"/>
    </location>
</feature>
<dbReference type="SUPFAM" id="SSF56672">
    <property type="entry name" value="DNA/RNA polymerases"/>
    <property type="match status" value="1"/>
</dbReference>
<dbReference type="InterPro" id="IPR002298">
    <property type="entry name" value="DNA_polymerase_A"/>
</dbReference>
<evidence type="ECO:0000256" key="8">
    <source>
        <dbReference type="ARBA" id="ARBA00022932"/>
    </source>
</evidence>
<dbReference type="PANTHER" id="PTHR10133">
    <property type="entry name" value="DNA POLYMERASE I"/>
    <property type="match status" value="1"/>
</dbReference>
<proteinExistence type="inferred from homology"/>
<keyword evidence="7" id="KW-0235">DNA replication</keyword>
<keyword evidence="9" id="KW-0238">DNA-binding</keyword>
<evidence type="ECO:0000256" key="7">
    <source>
        <dbReference type="ARBA" id="ARBA00022705"/>
    </source>
</evidence>
<dbReference type="PROSITE" id="PS00447">
    <property type="entry name" value="DNA_POLYMERASE_A"/>
    <property type="match status" value="1"/>
</dbReference>
<name>A0A7G2JX78_HAEIF</name>
<dbReference type="AlphaFoldDB" id="A0A7G2JX78"/>
<protein>
    <recommendedName>
        <fullName evidence="4">DNA polymerase I</fullName>
        <ecNumber evidence="3">2.7.7.7</ecNumber>
    </recommendedName>
</protein>
<evidence type="ECO:0000256" key="4">
    <source>
        <dbReference type="ARBA" id="ARBA00020311"/>
    </source>
</evidence>
<gene>
    <name evidence="12" type="primary">polA</name>
    <name evidence="12" type="ORF">HAINFHK1212_1275</name>
</gene>
<dbReference type="GO" id="GO:0003677">
    <property type="term" value="F:DNA binding"/>
    <property type="evidence" value="ECO:0007669"/>
    <property type="project" value="UniProtKB-KW"/>
</dbReference>
<evidence type="ECO:0000259" key="11">
    <source>
        <dbReference type="SMART" id="SM00482"/>
    </source>
</evidence>
<dbReference type="SMART" id="SM00482">
    <property type="entry name" value="POLAc"/>
    <property type="match status" value="1"/>
</dbReference>
<evidence type="ECO:0000256" key="3">
    <source>
        <dbReference type="ARBA" id="ARBA00012417"/>
    </source>
</evidence>
<reference evidence="12" key="1">
    <citation type="journal article" date="2010" name="Genomics">
        <title>Tracing phylogenomic events leading to diversity of Haemophilus influenzae and the emergence of Brazilian Purpuric Fever (BPF)-associated clones.</title>
        <authorList>
            <person name="Papazisi L."/>
            <person name="Ratnayake S."/>
            <person name="Remortel B.G."/>
            <person name="Bock G.R."/>
            <person name="Liang W."/>
            <person name="Saeed A.I."/>
            <person name="Liu J."/>
            <person name="Fleischmann R.D."/>
            <person name="Kilian M."/>
            <person name="Peterson S.N."/>
        </authorList>
    </citation>
    <scope>NUCLEOTIDE SEQUENCE [LARGE SCALE GENOMIC DNA]</scope>
    <source>
        <strain evidence="12">HK1212</strain>
    </source>
</reference>
<evidence type="ECO:0000256" key="1">
    <source>
        <dbReference type="ARBA" id="ARBA00007705"/>
    </source>
</evidence>
<dbReference type="PANTHER" id="PTHR10133:SF27">
    <property type="entry name" value="DNA POLYMERASE NU"/>
    <property type="match status" value="1"/>
</dbReference>
<dbReference type="InterPro" id="IPR043502">
    <property type="entry name" value="DNA/RNA_pol_sf"/>
</dbReference>
<evidence type="ECO:0000256" key="10">
    <source>
        <dbReference type="ARBA" id="ARBA00049244"/>
    </source>
</evidence>
<dbReference type="GO" id="GO:0006261">
    <property type="term" value="P:DNA-templated DNA replication"/>
    <property type="evidence" value="ECO:0007669"/>
    <property type="project" value="InterPro"/>
</dbReference>
<dbReference type="GO" id="GO:0006302">
    <property type="term" value="P:double-strand break repair"/>
    <property type="evidence" value="ECO:0007669"/>
    <property type="project" value="TreeGrafter"/>
</dbReference>
<dbReference type="InterPro" id="IPR001098">
    <property type="entry name" value="DNA-dir_DNA_pol_A_palm_dom"/>
</dbReference>
<dbReference type="EC" id="2.7.7.7" evidence="3"/>
<evidence type="ECO:0000256" key="5">
    <source>
        <dbReference type="ARBA" id="ARBA00022679"/>
    </source>
</evidence>
<comment type="caution">
    <text evidence="12">The sequence shown here is derived from an EMBL/GenBank/DDBJ whole genome shotgun (WGS) entry which is preliminary data.</text>
</comment>
<keyword evidence="8 12" id="KW-0239">DNA-directed DNA polymerase</keyword>
<sequence>IELRIMAHLSGDQGLINAFSQGKDIHLSTAAEIFGVSLDEVTSEQRRNAKAINFGLIYGMSAFGLSRQLGISRPDAQKYMDLYFQRYPSVQQFMTDIRAKAKAQGYVETLFGRRLYLPDINSSNAMRRKGAERVAINAPMQGTAADIIKRAMIKIDEVIRHDPDIEMIMQVHDELVFEVRSEKVAFFREQIKQHMEAAAEFKTRLNTPKNLNFIVDCPIFKIARHTTHPTFTKGCKSAKFAIKLKTFSIQTHNHIRYRHLLNRRNGHIANNAVIRHIHRTLQHTACIA</sequence>
<evidence type="ECO:0000256" key="9">
    <source>
        <dbReference type="ARBA" id="ARBA00023125"/>
    </source>
</evidence>
<keyword evidence="5 12" id="KW-0808">Transferase</keyword>
<dbReference type="GO" id="GO:0003887">
    <property type="term" value="F:DNA-directed DNA polymerase activity"/>
    <property type="evidence" value="ECO:0007669"/>
    <property type="project" value="UniProtKB-KW"/>
</dbReference>
<dbReference type="InterPro" id="IPR019760">
    <property type="entry name" value="DNA-dir_DNA_pol_A_CS"/>
</dbReference>
<dbReference type="PRINTS" id="PR00868">
    <property type="entry name" value="DNAPOLI"/>
</dbReference>
<dbReference type="Pfam" id="PF00476">
    <property type="entry name" value="DNA_pol_A"/>
    <property type="match status" value="1"/>
</dbReference>
<comment type="catalytic activity">
    <reaction evidence="10">
        <text>DNA(n) + a 2'-deoxyribonucleoside 5'-triphosphate = DNA(n+1) + diphosphate</text>
        <dbReference type="Rhea" id="RHEA:22508"/>
        <dbReference type="Rhea" id="RHEA-COMP:17339"/>
        <dbReference type="Rhea" id="RHEA-COMP:17340"/>
        <dbReference type="ChEBI" id="CHEBI:33019"/>
        <dbReference type="ChEBI" id="CHEBI:61560"/>
        <dbReference type="ChEBI" id="CHEBI:173112"/>
        <dbReference type="EC" id="2.7.7.7"/>
    </reaction>
</comment>
<dbReference type="FunFam" id="1.10.150.20:FF:000002">
    <property type="entry name" value="DNA polymerase I"/>
    <property type="match status" value="1"/>
</dbReference>
<accession>A0A7G2JX78</accession>
<evidence type="ECO:0000256" key="2">
    <source>
        <dbReference type="ARBA" id="ARBA00011541"/>
    </source>
</evidence>